<dbReference type="AlphaFoldDB" id="A0A385PXX1"/>
<dbReference type="GO" id="GO:0015031">
    <property type="term" value="P:protein transport"/>
    <property type="evidence" value="ECO:0007669"/>
    <property type="project" value="InterPro"/>
</dbReference>
<comment type="similarity">
    <text evidence="3">Belongs to the FKBP-type PPIase family. Tig subfamily.</text>
</comment>
<proteinExistence type="inferred from homology"/>
<dbReference type="KEGG" id="lua:D4A81_02090"/>
<accession>A0A385PXX1</accession>
<evidence type="ECO:0000256" key="9">
    <source>
        <dbReference type="ARBA" id="ARBA00024849"/>
    </source>
</evidence>
<evidence type="ECO:0000256" key="6">
    <source>
        <dbReference type="ARBA" id="ARBA00023186"/>
    </source>
</evidence>
<evidence type="ECO:0000256" key="5">
    <source>
        <dbReference type="ARBA" id="ARBA00023110"/>
    </source>
</evidence>
<dbReference type="PROSITE" id="PS50059">
    <property type="entry name" value="FKBP_PPIASE"/>
    <property type="match status" value="1"/>
</dbReference>
<dbReference type="NCBIfam" id="TIGR00115">
    <property type="entry name" value="tig"/>
    <property type="match status" value="1"/>
</dbReference>
<sequence>MKLKRLFLVGMLVLSMITVNACSNENAESPTKTSRSRKSDKSKHKKKSEETVETTEAEQPYEYKSDQYGTVILGKYKGLQIPLEDTKVSDEEVMSFIEVELSNNPIKEEVSNRPVKDGDIVNIDYVGTKDGIAFEGGTAYGYDLKIGSGNFIDGFESGLIGHSVGENVKLSLKFPDNYSNSDLSGEYVEFDVKINSISETKDAALNDAWVKEYTGGTYNTVDEYKKVVEESLKKEKESTAKYENLNKAMEEVVANSTFELNDEAVNAKYEASYKTIEDSVALNYITISEYLDYIGMDEDTFKSTLMDSAKEEVKKNFVSRAIFEKEGMSLTDRDYSMLMDYLDTDWTKEELIEQYGQQEFEESAILYKVSNFILDNMKNGKSVDSIIK</sequence>
<feature type="region of interest" description="Disordered" evidence="11">
    <location>
        <begin position="24"/>
        <end position="58"/>
    </location>
</feature>
<evidence type="ECO:0000256" key="8">
    <source>
        <dbReference type="ARBA" id="ARBA00023306"/>
    </source>
</evidence>
<dbReference type="InterPro" id="IPR046357">
    <property type="entry name" value="PPIase_dom_sf"/>
</dbReference>
<dbReference type="GO" id="GO:0003755">
    <property type="term" value="F:peptidyl-prolyl cis-trans isomerase activity"/>
    <property type="evidence" value="ECO:0007669"/>
    <property type="project" value="UniProtKB-KW"/>
</dbReference>
<dbReference type="OrthoDB" id="9767721at2"/>
<dbReference type="FunFam" id="3.10.50.40:FF:000001">
    <property type="entry name" value="Trigger factor"/>
    <property type="match status" value="1"/>
</dbReference>
<dbReference type="EMBL" id="CP032364">
    <property type="protein sequence ID" value="AYA98822.1"/>
    <property type="molecule type" value="Genomic_DNA"/>
</dbReference>
<feature type="signal peptide" evidence="12">
    <location>
        <begin position="1"/>
        <end position="21"/>
    </location>
</feature>
<evidence type="ECO:0000256" key="2">
    <source>
        <dbReference type="ARBA" id="ARBA00004496"/>
    </source>
</evidence>
<evidence type="ECO:0000256" key="11">
    <source>
        <dbReference type="SAM" id="MobiDB-lite"/>
    </source>
</evidence>
<evidence type="ECO:0000313" key="15">
    <source>
        <dbReference type="Proteomes" id="UP000265562"/>
    </source>
</evidence>
<evidence type="ECO:0000256" key="12">
    <source>
        <dbReference type="SAM" id="SignalP"/>
    </source>
</evidence>
<evidence type="ECO:0000313" key="14">
    <source>
        <dbReference type="EMBL" id="AYA98822.1"/>
    </source>
</evidence>
<dbReference type="SUPFAM" id="SSF54534">
    <property type="entry name" value="FKBP-like"/>
    <property type="match status" value="1"/>
</dbReference>
<keyword evidence="12" id="KW-0732">Signal</keyword>
<dbReference type="PIRSF" id="PIRSF003095">
    <property type="entry name" value="Trigger_factor"/>
    <property type="match status" value="1"/>
</dbReference>
<dbReference type="SUPFAM" id="SSF109998">
    <property type="entry name" value="Triger factor/SurA peptide-binding domain-like"/>
    <property type="match status" value="1"/>
</dbReference>
<name>A0A385PXX1_9FIRM</name>
<evidence type="ECO:0000256" key="10">
    <source>
        <dbReference type="PROSITE-ProRule" id="PRU00277"/>
    </source>
</evidence>
<evidence type="ECO:0000256" key="4">
    <source>
        <dbReference type="ARBA" id="ARBA00022618"/>
    </source>
</evidence>
<dbReference type="InterPro" id="IPR008880">
    <property type="entry name" value="Trigger_fac_C"/>
</dbReference>
<dbReference type="InterPro" id="IPR027304">
    <property type="entry name" value="Trigger_fact/SurA_dom_sf"/>
</dbReference>
<dbReference type="InterPro" id="IPR001179">
    <property type="entry name" value="PPIase_FKBP_dom"/>
</dbReference>
<dbReference type="Pfam" id="PF00254">
    <property type="entry name" value="FKBP_C"/>
    <property type="match status" value="1"/>
</dbReference>
<comment type="catalytic activity">
    <reaction evidence="1 10">
        <text>[protein]-peptidylproline (omega=180) = [protein]-peptidylproline (omega=0)</text>
        <dbReference type="Rhea" id="RHEA:16237"/>
        <dbReference type="Rhea" id="RHEA-COMP:10747"/>
        <dbReference type="Rhea" id="RHEA-COMP:10748"/>
        <dbReference type="ChEBI" id="CHEBI:83833"/>
        <dbReference type="ChEBI" id="CHEBI:83834"/>
        <dbReference type="EC" id="5.2.1.8"/>
    </reaction>
</comment>
<evidence type="ECO:0000256" key="7">
    <source>
        <dbReference type="ARBA" id="ARBA00023235"/>
    </source>
</evidence>
<dbReference type="EC" id="5.2.1.8" evidence="10"/>
<dbReference type="Gene3D" id="1.10.3120.10">
    <property type="entry name" value="Trigger factor, C-terminal domain"/>
    <property type="match status" value="1"/>
</dbReference>
<keyword evidence="6" id="KW-0143">Chaperone</keyword>
<gene>
    <name evidence="14" type="primary">tig</name>
    <name evidence="14" type="ORF">D4A81_02090</name>
</gene>
<evidence type="ECO:0000256" key="1">
    <source>
        <dbReference type="ARBA" id="ARBA00000971"/>
    </source>
</evidence>
<reference evidence="14 15" key="1">
    <citation type="submission" date="2018-09" db="EMBL/GenBank/DDBJ databases">
        <title>Genome sequencing of Lachnoanaerobaculum umeaense DSM 23576.</title>
        <authorList>
            <person name="Kook J.-K."/>
            <person name="Park S.-N."/>
            <person name="Lim Y.K."/>
        </authorList>
    </citation>
    <scope>NUCLEOTIDE SEQUENCE [LARGE SCALE GENOMIC DNA]</scope>
    <source>
        <strain evidence="15">DSM 23576 \ CCUG 58757</strain>
    </source>
</reference>
<keyword evidence="5 10" id="KW-0697">Rotamase</keyword>
<keyword evidence="15" id="KW-1185">Reference proteome</keyword>
<dbReference type="Gene3D" id="3.10.50.40">
    <property type="match status" value="1"/>
</dbReference>
<feature type="compositionally biased region" description="Basic residues" evidence="11">
    <location>
        <begin position="34"/>
        <end position="46"/>
    </location>
</feature>
<feature type="domain" description="PPIase FKBP-type" evidence="13">
    <location>
        <begin position="118"/>
        <end position="178"/>
    </location>
</feature>
<dbReference type="GO" id="GO:0005737">
    <property type="term" value="C:cytoplasm"/>
    <property type="evidence" value="ECO:0007669"/>
    <property type="project" value="UniProtKB-SubCell"/>
</dbReference>
<dbReference type="InterPro" id="IPR037041">
    <property type="entry name" value="Trigger_fac_C_sf"/>
</dbReference>
<dbReference type="Pfam" id="PF05698">
    <property type="entry name" value="Trigger_C"/>
    <property type="match status" value="1"/>
</dbReference>
<feature type="chain" id="PRO_5038535874" description="peptidylprolyl isomerase" evidence="12">
    <location>
        <begin position="22"/>
        <end position="388"/>
    </location>
</feature>
<dbReference type="InterPro" id="IPR005215">
    <property type="entry name" value="Trig_fac"/>
</dbReference>
<keyword evidence="8" id="KW-0131">Cell cycle</keyword>
<comment type="subcellular location">
    <subcellularLocation>
        <location evidence="2">Cytoplasm</location>
    </subcellularLocation>
</comment>
<protein>
    <recommendedName>
        <fullName evidence="10">peptidylprolyl isomerase</fullName>
        <ecNumber evidence="10">5.2.1.8</ecNumber>
    </recommendedName>
</protein>
<comment type="function">
    <text evidence="9">Involved in protein export. Acts as a chaperone by maintaining the newly synthesized protein in an open conformation. Functions as a peptidyl-prolyl cis-trans isomerase.</text>
</comment>
<keyword evidence="7 10" id="KW-0413">Isomerase</keyword>
<dbReference type="Proteomes" id="UP000265562">
    <property type="component" value="Chromosome"/>
</dbReference>
<dbReference type="GO" id="GO:0051301">
    <property type="term" value="P:cell division"/>
    <property type="evidence" value="ECO:0007669"/>
    <property type="project" value="UniProtKB-KW"/>
</dbReference>
<evidence type="ECO:0000259" key="13">
    <source>
        <dbReference type="PROSITE" id="PS50059"/>
    </source>
</evidence>
<keyword evidence="4" id="KW-0132">Cell division</keyword>
<dbReference type="GO" id="GO:0006457">
    <property type="term" value="P:protein folding"/>
    <property type="evidence" value="ECO:0007669"/>
    <property type="project" value="InterPro"/>
</dbReference>
<organism evidence="14 15">
    <name type="scientific">Lachnoanaerobaculum umeaense</name>
    <dbReference type="NCBI Taxonomy" id="617123"/>
    <lineage>
        <taxon>Bacteria</taxon>
        <taxon>Bacillati</taxon>
        <taxon>Bacillota</taxon>
        <taxon>Clostridia</taxon>
        <taxon>Lachnospirales</taxon>
        <taxon>Lachnospiraceae</taxon>
        <taxon>Lachnoanaerobaculum</taxon>
    </lineage>
</organism>
<evidence type="ECO:0000256" key="3">
    <source>
        <dbReference type="ARBA" id="ARBA00005464"/>
    </source>
</evidence>